<dbReference type="RefSeq" id="YP_010660578.1">
    <property type="nucleotide sequence ID" value="NC_070877.1"/>
</dbReference>
<dbReference type="KEGG" id="vg:77936572"/>
<dbReference type="EMBL" id="MN183282">
    <property type="protein sequence ID" value="QED11700.1"/>
    <property type="molecule type" value="Genomic_DNA"/>
</dbReference>
<organism evidence="1 2">
    <name type="scientific">Arthrobacter phage Qui</name>
    <dbReference type="NCBI Taxonomy" id="2603260"/>
    <lineage>
        <taxon>Viruses</taxon>
        <taxon>Duplodnaviria</taxon>
        <taxon>Heunggongvirae</taxon>
        <taxon>Uroviricota</taxon>
        <taxon>Caudoviricetes</taxon>
        <taxon>Quivirus</taxon>
        <taxon>Quivirus qui</taxon>
    </lineage>
</organism>
<accession>A0A5B8WFU5</accession>
<name>A0A5B8WFU5_9CAUD</name>
<evidence type="ECO:0000313" key="1">
    <source>
        <dbReference type="EMBL" id="QED11700.1"/>
    </source>
</evidence>
<reference evidence="1 2" key="1">
    <citation type="submission" date="2019-07" db="EMBL/GenBank/DDBJ databases">
        <authorList>
            <person name="Abdullah A."/>
            <person name="Lima G.C."/>
            <person name="Cuneo C.K."/>
            <person name="Ennest D.C."/>
            <person name="Fritz K.J."/>
            <person name="Johnson B.T."/>
            <person name="Larson S.M."/>
            <person name="Lemunyete M.N."/>
            <person name="Murray M.B."/>
            <person name="Osmond D.E."/>
            <person name="Patras K.A."/>
            <person name="Ransibrahmanakul S."/>
            <person name="Simpson K.A."/>
            <person name="Thull B.S."/>
            <person name="Wetzel S."/>
            <person name="Bonilla J.A."/>
            <person name="Klyczek K."/>
            <person name="Garlena R.A."/>
            <person name="Russell D.A."/>
            <person name="Pope W.H."/>
            <person name="Jacobs-Sera D."/>
            <person name="Hatfull G.F."/>
        </authorList>
    </citation>
    <scope>NUCLEOTIDE SEQUENCE [LARGE SCALE GENOMIC DNA]</scope>
</reference>
<proteinExistence type="predicted"/>
<protein>
    <submittedName>
        <fullName evidence="1">Uncharacterized protein</fullName>
    </submittedName>
</protein>
<sequence length="67" mass="7924">MILTKFRSAVNHEFYERVMPYPVRVSDFVSFDDSGGISWEVIYVEWVIEQNPDNQDETHCTLNVKIK</sequence>
<dbReference type="GeneID" id="77936572"/>
<gene>
    <name evidence="1" type="primary">212</name>
    <name evidence="1" type="ORF">SEA_QUI_212</name>
</gene>
<keyword evidence="2" id="KW-1185">Reference proteome</keyword>
<evidence type="ECO:0000313" key="2">
    <source>
        <dbReference type="Proteomes" id="UP000321915"/>
    </source>
</evidence>
<dbReference type="Proteomes" id="UP000321915">
    <property type="component" value="Segment"/>
</dbReference>